<accession>A0A365Y0C8</accession>
<protein>
    <submittedName>
        <fullName evidence="2">Uncharacterized protein</fullName>
    </submittedName>
</protein>
<feature type="transmembrane region" description="Helical" evidence="1">
    <location>
        <begin position="76"/>
        <end position="95"/>
    </location>
</feature>
<gene>
    <name evidence="2" type="ORF">DF182_03645</name>
</gene>
<name>A0A365Y0C8_9BACT</name>
<dbReference type="RefSeq" id="WP_113614312.1">
    <property type="nucleotide sequence ID" value="NZ_QFFJ01000001.1"/>
</dbReference>
<keyword evidence="1" id="KW-0812">Transmembrane</keyword>
<evidence type="ECO:0000313" key="2">
    <source>
        <dbReference type="EMBL" id="RBL91711.1"/>
    </source>
</evidence>
<organism evidence="2 3">
    <name type="scientific">Chitinophaga flava</name>
    <dbReference type="NCBI Taxonomy" id="2259036"/>
    <lineage>
        <taxon>Bacteria</taxon>
        <taxon>Pseudomonadati</taxon>
        <taxon>Bacteroidota</taxon>
        <taxon>Chitinophagia</taxon>
        <taxon>Chitinophagales</taxon>
        <taxon>Chitinophagaceae</taxon>
        <taxon>Chitinophaga</taxon>
    </lineage>
</organism>
<dbReference type="AlphaFoldDB" id="A0A365Y0C8"/>
<dbReference type="Proteomes" id="UP000253410">
    <property type="component" value="Unassembled WGS sequence"/>
</dbReference>
<sequence length="121" mass="13654">MSFLAYLLSVLVFFIGGVIGYNVSKFSLIGLLIVPFSHRVKQGIEKWSFFLGNCCWVLVGYWLAQYIFTKMVGTQPHFLLLIFLTCLKVWVVTANPDKTRRLIDGAGGIFGGILSYAFFMI</sequence>
<reference evidence="2 3" key="1">
    <citation type="submission" date="2018-05" db="EMBL/GenBank/DDBJ databases">
        <title>Chitinophaga sp. K3CV102501T nov., isolated from isolated from a monsoon evergreen broad-leaved forest soil.</title>
        <authorList>
            <person name="Lv Y."/>
        </authorList>
    </citation>
    <scope>NUCLEOTIDE SEQUENCE [LARGE SCALE GENOMIC DNA]</scope>
    <source>
        <strain evidence="2 3">GDMCC 1.1325</strain>
    </source>
</reference>
<keyword evidence="1" id="KW-0472">Membrane</keyword>
<evidence type="ECO:0000313" key="3">
    <source>
        <dbReference type="Proteomes" id="UP000253410"/>
    </source>
</evidence>
<proteinExistence type="predicted"/>
<keyword evidence="3" id="KW-1185">Reference proteome</keyword>
<keyword evidence="1" id="KW-1133">Transmembrane helix</keyword>
<evidence type="ECO:0000256" key="1">
    <source>
        <dbReference type="SAM" id="Phobius"/>
    </source>
</evidence>
<feature type="transmembrane region" description="Helical" evidence="1">
    <location>
        <begin position="47"/>
        <end position="64"/>
    </location>
</feature>
<comment type="caution">
    <text evidence="2">The sequence shown here is derived from an EMBL/GenBank/DDBJ whole genome shotgun (WGS) entry which is preliminary data.</text>
</comment>
<dbReference type="EMBL" id="QFFJ01000001">
    <property type="protein sequence ID" value="RBL91711.1"/>
    <property type="molecule type" value="Genomic_DNA"/>
</dbReference>
<feature type="transmembrane region" description="Helical" evidence="1">
    <location>
        <begin position="102"/>
        <end position="119"/>
    </location>
</feature>
<feature type="transmembrane region" description="Helical" evidence="1">
    <location>
        <begin position="6"/>
        <end position="35"/>
    </location>
</feature>